<dbReference type="Gene3D" id="1.20.1260.10">
    <property type="match status" value="1"/>
</dbReference>
<dbReference type="PANTHER" id="PTHR33746:SF4">
    <property type="entry name" value="RUBRERYTHRIN"/>
    <property type="match status" value="1"/>
</dbReference>
<reference evidence="3" key="1">
    <citation type="submission" date="2017-01" db="EMBL/GenBank/DDBJ databases">
        <authorList>
            <person name="Varghese N."/>
            <person name="Submissions S."/>
        </authorList>
    </citation>
    <scope>NUCLEOTIDE SEQUENCE [LARGE SCALE GENOMIC DNA]</scope>
    <source>
        <strain evidence="3">DSM 15366</strain>
    </source>
</reference>
<keyword evidence="3" id="KW-1185">Reference proteome</keyword>
<organism evidence="2 3">
    <name type="scientific">Maribacter ulvicola</name>
    <dbReference type="NCBI Taxonomy" id="228959"/>
    <lineage>
        <taxon>Bacteria</taxon>
        <taxon>Pseudomonadati</taxon>
        <taxon>Bacteroidota</taxon>
        <taxon>Flavobacteriia</taxon>
        <taxon>Flavobacteriales</taxon>
        <taxon>Flavobacteriaceae</taxon>
        <taxon>Maribacter</taxon>
    </lineage>
</organism>
<sequence>MKKSVLVVVIGMVLSSMLFQSCKDNSVDKIEVKSSKEMALKDMGKAEENEDPQKLTIQHMKDAFTGETTANAKYAAFSKKAKEEGYPQIAMLFKAASGAELIHANNHKVVLQRMGEEIPKVTPEFTVGSTMENLKNAIEGESYEFNTMYPAFIKDANAAGNYMAQISLTYAYKVEQKHRDFYITALKALEDAKVSSLPSVYYLCPTCGNTYATTAPSRCEISMTDSKLFIKVDKL</sequence>
<dbReference type="InterPro" id="IPR012347">
    <property type="entry name" value="Ferritin-like"/>
</dbReference>
<dbReference type="PROSITE" id="PS50905">
    <property type="entry name" value="FERRITIN_LIKE"/>
    <property type="match status" value="1"/>
</dbReference>
<dbReference type="RefSeq" id="WP_208611104.1">
    <property type="nucleotide sequence ID" value="NZ_FTMA01000001.1"/>
</dbReference>
<dbReference type="EMBL" id="FTMA01000001">
    <property type="protein sequence ID" value="SIQ14031.1"/>
    <property type="molecule type" value="Genomic_DNA"/>
</dbReference>
<dbReference type="CDD" id="cd01041">
    <property type="entry name" value="Rubrerythrin"/>
    <property type="match status" value="1"/>
</dbReference>
<dbReference type="Pfam" id="PF02915">
    <property type="entry name" value="Rubrerythrin"/>
    <property type="match status" value="1"/>
</dbReference>
<feature type="domain" description="Ferritin-like diiron" evidence="1">
    <location>
        <begin position="50"/>
        <end position="193"/>
    </location>
</feature>
<accession>A0A1N6QBS2</accession>
<evidence type="ECO:0000259" key="1">
    <source>
        <dbReference type="PROSITE" id="PS50905"/>
    </source>
</evidence>
<name>A0A1N6QBS2_9FLAO</name>
<dbReference type="InterPro" id="IPR052753">
    <property type="entry name" value="Rbr2/Nigerythrin"/>
</dbReference>
<dbReference type="InterPro" id="IPR003251">
    <property type="entry name" value="Rr_diiron-bd_dom"/>
</dbReference>
<dbReference type="STRING" id="228959.SAMN05421797_101831"/>
<dbReference type="GO" id="GO:0046872">
    <property type="term" value="F:metal ion binding"/>
    <property type="evidence" value="ECO:0007669"/>
    <property type="project" value="InterPro"/>
</dbReference>
<dbReference type="AlphaFoldDB" id="A0A1N6QBS2"/>
<evidence type="ECO:0000313" key="3">
    <source>
        <dbReference type="Proteomes" id="UP000186953"/>
    </source>
</evidence>
<dbReference type="GO" id="GO:0016491">
    <property type="term" value="F:oxidoreductase activity"/>
    <property type="evidence" value="ECO:0007669"/>
    <property type="project" value="InterPro"/>
</dbReference>
<dbReference type="InterPro" id="IPR009040">
    <property type="entry name" value="Ferritin-like_diiron"/>
</dbReference>
<gene>
    <name evidence="2" type="ORF">SAMN05421797_101831</name>
</gene>
<dbReference type="InterPro" id="IPR009078">
    <property type="entry name" value="Ferritin-like_SF"/>
</dbReference>
<evidence type="ECO:0000313" key="2">
    <source>
        <dbReference type="EMBL" id="SIQ14031.1"/>
    </source>
</evidence>
<protein>
    <submittedName>
        <fullName evidence="2">Rubrerythrin</fullName>
    </submittedName>
</protein>
<dbReference type="PROSITE" id="PS51257">
    <property type="entry name" value="PROKAR_LIPOPROTEIN"/>
    <property type="match status" value="1"/>
</dbReference>
<dbReference type="SUPFAM" id="SSF47240">
    <property type="entry name" value="Ferritin-like"/>
    <property type="match status" value="1"/>
</dbReference>
<dbReference type="PANTHER" id="PTHR33746">
    <property type="entry name" value="RUBRERYTHRIN"/>
    <property type="match status" value="1"/>
</dbReference>
<dbReference type="Proteomes" id="UP000186953">
    <property type="component" value="Unassembled WGS sequence"/>
</dbReference>
<proteinExistence type="predicted"/>